<name>A0A4C1V8D0_EUMVA</name>
<evidence type="ECO:0000313" key="2">
    <source>
        <dbReference type="Proteomes" id="UP000299102"/>
    </source>
</evidence>
<reference evidence="1 2" key="1">
    <citation type="journal article" date="2019" name="Commun. Biol.">
        <title>The bagworm genome reveals a unique fibroin gene that provides high tensile strength.</title>
        <authorList>
            <person name="Kono N."/>
            <person name="Nakamura H."/>
            <person name="Ohtoshi R."/>
            <person name="Tomita M."/>
            <person name="Numata K."/>
            <person name="Arakawa K."/>
        </authorList>
    </citation>
    <scope>NUCLEOTIDE SEQUENCE [LARGE SCALE GENOMIC DNA]</scope>
</reference>
<organism evidence="1 2">
    <name type="scientific">Eumeta variegata</name>
    <name type="common">Bagworm moth</name>
    <name type="synonym">Eumeta japonica</name>
    <dbReference type="NCBI Taxonomy" id="151549"/>
    <lineage>
        <taxon>Eukaryota</taxon>
        <taxon>Metazoa</taxon>
        <taxon>Ecdysozoa</taxon>
        <taxon>Arthropoda</taxon>
        <taxon>Hexapoda</taxon>
        <taxon>Insecta</taxon>
        <taxon>Pterygota</taxon>
        <taxon>Neoptera</taxon>
        <taxon>Endopterygota</taxon>
        <taxon>Lepidoptera</taxon>
        <taxon>Glossata</taxon>
        <taxon>Ditrysia</taxon>
        <taxon>Tineoidea</taxon>
        <taxon>Psychidae</taxon>
        <taxon>Oiketicinae</taxon>
        <taxon>Eumeta</taxon>
    </lineage>
</organism>
<evidence type="ECO:0000313" key="1">
    <source>
        <dbReference type="EMBL" id="GBP34274.1"/>
    </source>
</evidence>
<accession>A0A4C1V8D0</accession>
<protein>
    <submittedName>
        <fullName evidence="1">Uncharacterized protein</fullName>
    </submittedName>
</protein>
<sequence>MYGSDSWVWQKKNESTSNTVEIRSLYSMCGVSRKFRCRNSDVIERCGLKEDPVTRVEKDTLRRFDQRVKPPVNESELTKQIYKENICDEKVGKCRPRKILCRPYWWHIKRGPNFKHSKSA</sequence>
<keyword evidence="2" id="KW-1185">Reference proteome</keyword>
<dbReference type="Proteomes" id="UP000299102">
    <property type="component" value="Unassembled WGS sequence"/>
</dbReference>
<gene>
    <name evidence="1" type="ORF">EVAR_13413_1</name>
</gene>
<dbReference type="EMBL" id="BGZK01000286">
    <property type="protein sequence ID" value="GBP34274.1"/>
    <property type="molecule type" value="Genomic_DNA"/>
</dbReference>
<dbReference type="AlphaFoldDB" id="A0A4C1V8D0"/>
<comment type="caution">
    <text evidence="1">The sequence shown here is derived from an EMBL/GenBank/DDBJ whole genome shotgun (WGS) entry which is preliminary data.</text>
</comment>
<proteinExistence type="predicted"/>
<dbReference type="OrthoDB" id="425681at2759"/>